<organism evidence="2 3">
    <name type="scientific">Vibrio mytili</name>
    <dbReference type="NCBI Taxonomy" id="50718"/>
    <lineage>
        <taxon>Bacteria</taxon>
        <taxon>Pseudomonadati</taxon>
        <taxon>Pseudomonadota</taxon>
        <taxon>Gammaproteobacteria</taxon>
        <taxon>Vibrionales</taxon>
        <taxon>Vibrionaceae</taxon>
        <taxon>Vibrio</taxon>
    </lineage>
</organism>
<feature type="region of interest" description="Disordered" evidence="1">
    <location>
        <begin position="440"/>
        <end position="460"/>
    </location>
</feature>
<reference evidence="2 3" key="1">
    <citation type="submission" date="2015-01" db="EMBL/GenBank/DDBJ databases">
        <title>Draft genome of Vibrio mytili type strain CAIM 528.</title>
        <authorList>
            <person name="Gonzalez-Castillo A."/>
            <person name="Gomez-Gil B."/>
            <person name="Enciso-Ibarra J."/>
        </authorList>
    </citation>
    <scope>NUCLEOTIDE SEQUENCE [LARGE SCALE GENOMIC DNA]</scope>
    <source>
        <strain evidence="2 3">CAIM 528</strain>
    </source>
</reference>
<feature type="compositionally biased region" description="Polar residues" evidence="1">
    <location>
        <begin position="440"/>
        <end position="451"/>
    </location>
</feature>
<name>A0A0C3HR77_9VIBR</name>
<keyword evidence="3" id="KW-1185">Reference proteome</keyword>
<dbReference type="OrthoDB" id="5824039at2"/>
<evidence type="ECO:0000313" key="3">
    <source>
        <dbReference type="Proteomes" id="UP000031977"/>
    </source>
</evidence>
<protein>
    <submittedName>
        <fullName evidence="2">Uncharacterized protein</fullName>
    </submittedName>
</protein>
<dbReference type="EMBL" id="JXOK01000046">
    <property type="protein sequence ID" value="KIN10641.1"/>
    <property type="molecule type" value="Genomic_DNA"/>
</dbReference>
<evidence type="ECO:0000313" key="2">
    <source>
        <dbReference type="EMBL" id="KIN10641.1"/>
    </source>
</evidence>
<proteinExistence type="predicted"/>
<dbReference type="Proteomes" id="UP000031977">
    <property type="component" value="Unassembled WGS sequence"/>
</dbReference>
<comment type="caution">
    <text evidence="2">The sequence shown here is derived from an EMBL/GenBank/DDBJ whole genome shotgun (WGS) entry which is preliminary data.</text>
</comment>
<dbReference type="AlphaFoldDB" id="A0A0C3HR77"/>
<accession>A0A0C3HR77</accession>
<dbReference type="RefSeq" id="WP_041155712.1">
    <property type="nucleotide sequence ID" value="NZ_CBCRVP010000024.1"/>
</dbReference>
<evidence type="ECO:0000256" key="1">
    <source>
        <dbReference type="SAM" id="MobiDB-lite"/>
    </source>
</evidence>
<gene>
    <name evidence="2" type="ORF">SU60_12040</name>
</gene>
<sequence>MSKVEYLSGWQPELCIQLDINSIQKADFNRFLVKHFPSTQLLQQGGQFEDAEREGVILQLKQSFDKEIEEGGSHFTLYNVFSTASLYLRWCDKQSVNAFTKCSIEGYMSHQNDRVMLGLMKDSTYARIRGEMSILFIKYLDLSHHYFDNVVVRDSSDTEPYEAYTRSDLNQLLPFLRQVFKQTQKQFIAFPEKHFDAYKNVSTMTFHWQGKQYPLYGGISKMMCAGAFLLAYYTHSNTGNLLQLRQPDNASTTLDEVWYTMPAFKRRAFKTIQVEMCGHELDIPKYALDFFDKLREASMLIDTGEQPLLLQTVTANKVQPIKAITLRSFADWMEAHFSFTDQTGRRLRPMISRFRETGAQLTAFHQGDMANDIMLNNTPNTRKKHYSEGNKTTNNGMMQDTMAIREEQAKSKVNTSQARQNLAIDVLVIEQENSIKLPNLSRTSSGSSCNNPFGEKSEKYTRQARRHGLAKEGERLACADLLACFGCPEQVIVQSVADIWCLLSFKACIEESLYLHLDASHYRNNFKAIISFIDQKILPNLHAKVLKQAEARLNDDGLHPAWGEADSILNLIPRVAKGAK</sequence>